<dbReference type="InterPro" id="IPR033704">
    <property type="entry name" value="dUTPase_trimeric"/>
</dbReference>
<dbReference type="InterPro" id="IPR011962">
    <property type="entry name" value="dCTP_deaminase"/>
</dbReference>
<dbReference type="Gene3D" id="2.70.40.10">
    <property type="match status" value="1"/>
</dbReference>
<organism evidence="3 4">
    <name type="scientific">Polychaeton citri CBS 116435</name>
    <dbReference type="NCBI Taxonomy" id="1314669"/>
    <lineage>
        <taxon>Eukaryota</taxon>
        <taxon>Fungi</taxon>
        <taxon>Dikarya</taxon>
        <taxon>Ascomycota</taxon>
        <taxon>Pezizomycotina</taxon>
        <taxon>Dothideomycetes</taxon>
        <taxon>Dothideomycetidae</taxon>
        <taxon>Capnodiales</taxon>
        <taxon>Capnodiaceae</taxon>
        <taxon>Polychaeton</taxon>
    </lineage>
</organism>
<dbReference type="EMBL" id="MU003808">
    <property type="protein sequence ID" value="KAF2719699.1"/>
    <property type="molecule type" value="Genomic_DNA"/>
</dbReference>
<reference evidence="3" key="1">
    <citation type="journal article" date="2020" name="Stud. Mycol.">
        <title>101 Dothideomycetes genomes: a test case for predicting lifestyles and emergence of pathogens.</title>
        <authorList>
            <person name="Haridas S."/>
            <person name="Albert R."/>
            <person name="Binder M."/>
            <person name="Bloem J."/>
            <person name="Labutti K."/>
            <person name="Salamov A."/>
            <person name="Andreopoulos B."/>
            <person name="Baker S."/>
            <person name="Barry K."/>
            <person name="Bills G."/>
            <person name="Bluhm B."/>
            <person name="Cannon C."/>
            <person name="Castanera R."/>
            <person name="Culley D."/>
            <person name="Daum C."/>
            <person name="Ezra D."/>
            <person name="Gonzalez J."/>
            <person name="Henrissat B."/>
            <person name="Kuo A."/>
            <person name="Liang C."/>
            <person name="Lipzen A."/>
            <person name="Lutzoni F."/>
            <person name="Magnuson J."/>
            <person name="Mondo S."/>
            <person name="Nolan M."/>
            <person name="Ohm R."/>
            <person name="Pangilinan J."/>
            <person name="Park H.-J."/>
            <person name="Ramirez L."/>
            <person name="Alfaro M."/>
            <person name="Sun H."/>
            <person name="Tritt A."/>
            <person name="Yoshinaga Y."/>
            <person name="Zwiers L.-H."/>
            <person name="Turgeon B."/>
            <person name="Goodwin S."/>
            <person name="Spatafora J."/>
            <person name="Crous P."/>
            <person name="Grigoriev I."/>
        </authorList>
    </citation>
    <scope>NUCLEOTIDE SEQUENCE</scope>
    <source>
        <strain evidence="3">CBS 116435</strain>
    </source>
</reference>
<dbReference type="OrthoDB" id="2874071at2759"/>
<gene>
    <name evidence="3" type="ORF">K431DRAFT_228049</name>
</gene>
<dbReference type="CDD" id="cd07557">
    <property type="entry name" value="trimeric_dUTPase"/>
    <property type="match status" value="1"/>
</dbReference>
<evidence type="ECO:0000256" key="1">
    <source>
        <dbReference type="ARBA" id="ARBA00022801"/>
    </source>
</evidence>
<dbReference type="Proteomes" id="UP000799441">
    <property type="component" value="Unassembled WGS sequence"/>
</dbReference>
<accession>A0A9P4UMK3</accession>
<dbReference type="GO" id="GO:0006229">
    <property type="term" value="P:dUTP biosynthetic process"/>
    <property type="evidence" value="ECO:0007669"/>
    <property type="project" value="InterPro"/>
</dbReference>
<protein>
    <submittedName>
        <fullName evidence="3">Deoxyuridine 5'-triphosphate nucleotidohydrolase</fullName>
    </submittedName>
</protein>
<dbReference type="AlphaFoldDB" id="A0A9P4UMK3"/>
<dbReference type="SUPFAM" id="SSF51283">
    <property type="entry name" value="dUTPase-like"/>
    <property type="match status" value="1"/>
</dbReference>
<dbReference type="Pfam" id="PF22769">
    <property type="entry name" value="DCD"/>
    <property type="match status" value="1"/>
</dbReference>
<dbReference type="InterPro" id="IPR036157">
    <property type="entry name" value="dUTPase-like_sf"/>
</dbReference>
<dbReference type="NCBIfam" id="NF002598">
    <property type="entry name" value="PRK02253.1"/>
    <property type="match status" value="1"/>
</dbReference>
<name>A0A9P4UMK3_9PEZI</name>
<dbReference type="PANTHER" id="PTHR42680:SF3">
    <property type="entry name" value="DCTP DEAMINASE"/>
    <property type="match status" value="1"/>
</dbReference>
<evidence type="ECO:0000256" key="2">
    <source>
        <dbReference type="ARBA" id="ARBA00023080"/>
    </source>
</evidence>
<evidence type="ECO:0000313" key="4">
    <source>
        <dbReference type="Proteomes" id="UP000799441"/>
    </source>
</evidence>
<proteinExistence type="predicted"/>
<dbReference type="PANTHER" id="PTHR42680">
    <property type="entry name" value="DCTP DEAMINASE"/>
    <property type="match status" value="1"/>
</dbReference>
<sequence>MILSGSTALARGILTNLKNNAVQVQPCGIDLTLKAVSSWQGAGTLDFSNTMREIPSTVQIPFTEALTVKDCPPALSLAPGAYIVEFNELVTMPLNVMCHVYPRSSLFRSGAVIHAGVCDSGYRGALGGLLQVLNPHGIVLCESARVAQAVFHEMGDGVGDGYKGQYQGARGIN</sequence>
<comment type="caution">
    <text evidence="3">The sequence shown here is derived from an EMBL/GenBank/DDBJ whole genome shotgun (WGS) entry which is preliminary data.</text>
</comment>
<keyword evidence="2" id="KW-0546">Nucleotide metabolism</keyword>
<keyword evidence="4" id="KW-1185">Reference proteome</keyword>
<dbReference type="GO" id="GO:0008829">
    <property type="term" value="F:dCTP deaminase activity"/>
    <property type="evidence" value="ECO:0007669"/>
    <property type="project" value="InterPro"/>
</dbReference>
<evidence type="ECO:0000313" key="3">
    <source>
        <dbReference type="EMBL" id="KAF2719699.1"/>
    </source>
</evidence>
<keyword evidence="1" id="KW-0378">Hydrolase</keyword>